<accession>A0A8S5SDU5</accession>
<name>A0A8S5SDU5_9CAUD</name>
<protein>
    <submittedName>
        <fullName evidence="1">Zinc-ribbon containing domain protein</fullName>
    </submittedName>
</protein>
<organism evidence="1">
    <name type="scientific">Caudovirales sp. ctrNG92</name>
    <dbReference type="NCBI Taxonomy" id="2827638"/>
    <lineage>
        <taxon>Viruses</taxon>
        <taxon>Duplodnaviria</taxon>
        <taxon>Heunggongvirae</taxon>
        <taxon>Uroviricota</taxon>
        <taxon>Caudoviricetes</taxon>
    </lineage>
</organism>
<evidence type="ECO:0000313" key="1">
    <source>
        <dbReference type="EMBL" id="DAF49220.1"/>
    </source>
</evidence>
<reference evidence="1" key="1">
    <citation type="journal article" date="2021" name="Proc. Natl. Acad. Sci. U.S.A.">
        <title>A Catalog of Tens of Thousands of Viruses from Human Metagenomes Reveals Hidden Associations with Chronic Diseases.</title>
        <authorList>
            <person name="Tisza M.J."/>
            <person name="Buck C.B."/>
        </authorList>
    </citation>
    <scope>NUCLEOTIDE SEQUENCE</scope>
    <source>
        <strain evidence="1">CtrNG92</strain>
    </source>
</reference>
<sequence length="119" mass="13660">MEMGDLISRKALLEKAKDAHFFEEIYHNKLGTDVGKTQLELDELGKTKKAVSVEDILKAPLVNAEPVRHGKWRHLGGDEWCCTMCGEVIHTEGSWERPSDKYCRECGARMDGEVRERWK</sequence>
<dbReference type="EMBL" id="BK032578">
    <property type="protein sequence ID" value="DAF49220.1"/>
    <property type="molecule type" value="Genomic_DNA"/>
</dbReference>
<proteinExistence type="predicted"/>